<reference evidence="2 3" key="1">
    <citation type="submission" date="2024-04" db="EMBL/GenBank/DDBJ databases">
        <title>Human intestinal bacterial collection.</title>
        <authorList>
            <person name="Pauvert C."/>
            <person name="Hitch T.C.A."/>
            <person name="Clavel T."/>
        </authorList>
    </citation>
    <scope>NUCLEOTIDE SEQUENCE [LARGE SCALE GENOMIC DNA]</scope>
    <source>
        <strain evidence="2 3">CLA-AA-H145</strain>
    </source>
</reference>
<organism evidence="2 3">
    <name type="scientific">Hallella faecis</name>
    <dbReference type="NCBI Taxonomy" id="2841596"/>
    <lineage>
        <taxon>Bacteria</taxon>
        <taxon>Pseudomonadati</taxon>
        <taxon>Bacteroidota</taxon>
        <taxon>Bacteroidia</taxon>
        <taxon>Bacteroidales</taxon>
        <taxon>Prevotellaceae</taxon>
        <taxon>Hallella</taxon>
    </lineage>
</organism>
<feature type="chain" id="PRO_5045728231" evidence="1">
    <location>
        <begin position="21"/>
        <end position="149"/>
    </location>
</feature>
<evidence type="ECO:0000256" key="1">
    <source>
        <dbReference type="SAM" id="SignalP"/>
    </source>
</evidence>
<dbReference type="Pfam" id="PF19603">
    <property type="entry name" value="DUF6108"/>
    <property type="match status" value="1"/>
</dbReference>
<protein>
    <submittedName>
        <fullName evidence="2">DUF6108 family protein</fullName>
    </submittedName>
</protein>
<feature type="signal peptide" evidence="1">
    <location>
        <begin position="1"/>
        <end position="20"/>
    </location>
</feature>
<proteinExistence type="predicted"/>
<evidence type="ECO:0000313" key="3">
    <source>
        <dbReference type="Proteomes" id="UP001487296"/>
    </source>
</evidence>
<evidence type="ECO:0000313" key="2">
    <source>
        <dbReference type="EMBL" id="MEQ2486478.1"/>
    </source>
</evidence>
<comment type="caution">
    <text evidence="2">The sequence shown here is derived from an EMBL/GenBank/DDBJ whole genome shotgun (WGS) entry which is preliminary data.</text>
</comment>
<sequence>MKLKFVISLLLTLSVTLGHAQSANLKVNQIFDGRVVPKERMVLTRVKGRSLSKYGLTYYRSARFVATRWERDQCIAIVENDMANNRLGSSTKRSEKHTSITLMLKPKGTTNRFISFVCSKESNNQYNTIVIYMEGTVKNIAELKKRINN</sequence>
<gene>
    <name evidence="2" type="ORF">AAAT34_05325</name>
</gene>
<keyword evidence="3" id="KW-1185">Reference proteome</keyword>
<name>A0ABV1FPY3_9BACT</name>
<dbReference type="InterPro" id="IPR046090">
    <property type="entry name" value="DUF6108"/>
</dbReference>
<dbReference type="Proteomes" id="UP001487296">
    <property type="component" value="Unassembled WGS sequence"/>
</dbReference>
<dbReference type="EMBL" id="JBBNFP010000014">
    <property type="protein sequence ID" value="MEQ2486478.1"/>
    <property type="molecule type" value="Genomic_DNA"/>
</dbReference>
<accession>A0ABV1FPY3</accession>
<dbReference type="RefSeq" id="WP_215759453.1">
    <property type="nucleotide sequence ID" value="NZ_JAHKBE010000012.1"/>
</dbReference>
<keyword evidence="1" id="KW-0732">Signal</keyword>